<keyword evidence="1" id="KW-0472">Membrane</keyword>
<keyword evidence="1" id="KW-1133">Transmembrane helix</keyword>
<dbReference type="KEGG" id="sgp:SpiGrapes_0538"/>
<evidence type="ECO:0000313" key="4">
    <source>
        <dbReference type="Proteomes" id="UP000005632"/>
    </source>
</evidence>
<protein>
    <submittedName>
        <fullName evidence="3">Tripartite tricarboxylate transporter TctB family</fullName>
    </submittedName>
</protein>
<dbReference type="HOGENOM" id="CLU_139776_0_0_12"/>
<dbReference type="eggNOG" id="ENOG5033918">
    <property type="taxonomic scope" value="Bacteria"/>
</dbReference>
<keyword evidence="4" id="KW-1185">Reference proteome</keyword>
<evidence type="ECO:0000313" key="3">
    <source>
        <dbReference type="EMBL" id="AEV28389.1"/>
    </source>
</evidence>
<dbReference type="STRING" id="158190.SpiGrapes_0538"/>
<feature type="transmembrane region" description="Helical" evidence="1">
    <location>
        <begin position="40"/>
        <end position="59"/>
    </location>
</feature>
<dbReference type="RefSeq" id="WP_014269238.1">
    <property type="nucleotide sequence ID" value="NC_016633.1"/>
</dbReference>
<evidence type="ECO:0000256" key="1">
    <source>
        <dbReference type="SAM" id="Phobius"/>
    </source>
</evidence>
<gene>
    <name evidence="3" type="ordered locus">SpiGrapes_0538</name>
</gene>
<feature type="domain" description="DUF1468" evidence="2">
    <location>
        <begin position="12"/>
        <end position="148"/>
    </location>
</feature>
<dbReference type="AlphaFoldDB" id="G8QWU5"/>
<sequence>MKKNFESNLINLMMLFIGIALFISAQSIKAGATNSLGGDFVPKLSTGLWVVVSALLFVTGLKNSETGSKQMNLTALLKTFVLLIINISLLKTLGFIICSVLYLGVQMYLFLPKELHSKKNYILLVILAVVVPILTDLVFVNVFSLILPTSRLF</sequence>
<evidence type="ECO:0000259" key="2">
    <source>
        <dbReference type="Pfam" id="PF07331"/>
    </source>
</evidence>
<dbReference type="EMBL" id="CP003155">
    <property type="protein sequence ID" value="AEV28389.1"/>
    <property type="molecule type" value="Genomic_DNA"/>
</dbReference>
<keyword evidence="1" id="KW-0812">Transmembrane</keyword>
<dbReference type="Proteomes" id="UP000005632">
    <property type="component" value="Chromosome"/>
</dbReference>
<accession>G8QWU5</accession>
<proteinExistence type="predicted"/>
<organism evidence="3 4">
    <name type="scientific">Sphaerochaeta pleomorpha (strain ATCC BAA-1885 / DSM 22778 / Grapes)</name>
    <dbReference type="NCBI Taxonomy" id="158190"/>
    <lineage>
        <taxon>Bacteria</taxon>
        <taxon>Pseudomonadati</taxon>
        <taxon>Spirochaetota</taxon>
        <taxon>Spirochaetia</taxon>
        <taxon>Spirochaetales</taxon>
        <taxon>Sphaerochaetaceae</taxon>
        <taxon>Sphaerochaeta</taxon>
    </lineage>
</organism>
<feature type="transmembrane region" description="Helical" evidence="1">
    <location>
        <begin position="80"/>
        <end position="109"/>
    </location>
</feature>
<reference evidence="3 4" key="1">
    <citation type="submission" date="2011-11" db="EMBL/GenBank/DDBJ databases">
        <title>Complete sequence of Spirochaeta sp. grapes.</title>
        <authorList>
            <consortium name="US DOE Joint Genome Institute"/>
            <person name="Lucas S."/>
            <person name="Han J."/>
            <person name="Lapidus A."/>
            <person name="Cheng J.-F."/>
            <person name="Goodwin L."/>
            <person name="Pitluck S."/>
            <person name="Peters L."/>
            <person name="Ovchinnikova G."/>
            <person name="Munk A.C."/>
            <person name="Detter J.C."/>
            <person name="Han C."/>
            <person name="Tapia R."/>
            <person name="Land M."/>
            <person name="Hauser L."/>
            <person name="Kyrpides N."/>
            <person name="Ivanova N."/>
            <person name="Pagani I."/>
            <person name="Ritalahtilisa K."/>
            <person name="Loeffler F."/>
            <person name="Woyke T."/>
        </authorList>
    </citation>
    <scope>NUCLEOTIDE SEQUENCE [LARGE SCALE GENOMIC DNA]</scope>
    <source>
        <strain evidence="4">ATCC BAA-1885 / DSM 22778 / Grapes</strain>
    </source>
</reference>
<name>G8QWU5_SPHPG</name>
<dbReference type="Pfam" id="PF07331">
    <property type="entry name" value="TctB"/>
    <property type="match status" value="1"/>
</dbReference>
<dbReference type="InterPro" id="IPR009936">
    <property type="entry name" value="DUF1468"/>
</dbReference>
<feature type="transmembrane region" description="Helical" evidence="1">
    <location>
        <begin position="121"/>
        <end position="147"/>
    </location>
</feature>